<keyword evidence="6" id="KW-0560">Oxidoreductase</keyword>
<dbReference type="Gene3D" id="3.90.1170.50">
    <property type="entry name" value="Aldehyde oxidase/xanthine dehydrogenase, a/b hammerhead"/>
    <property type="match status" value="1"/>
</dbReference>
<feature type="compositionally biased region" description="Low complexity" evidence="13">
    <location>
        <begin position="895"/>
        <end position="925"/>
    </location>
</feature>
<feature type="binding site" evidence="11">
    <location>
        <position position="454"/>
    </location>
    <ligand>
        <name>FAD</name>
        <dbReference type="ChEBI" id="CHEBI:57692"/>
    </ligand>
</feature>
<feature type="binding site" evidence="12">
    <location>
        <position position="40"/>
    </location>
    <ligand>
        <name>[2Fe-2S] cluster</name>
        <dbReference type="ChEBI" id="CHEBI:190135"/>
        <label>1</label>
    </ligand>
</feature>
<evidence type="ECO:0000313" key="16">
    <source>
        <dbReference type="Proteomes" id="UP000006906"/>
    </source>
</evidence>
<feature type="compositionally biased region" description="Pro residues" evidence="13">
    <location>
        <begin position="885"/>
        <end position="894"/>
    </location>
</feature>
<feature type="binding site" evidence="12">
    <location>
        <position position="48"/>
    </location>
    <ligand>
        <name>[2Fe-2S] cluster</name>
        <dbReference type="ChEBI" id="CHEBI:190135"/>
        <label>1</label>
    </ligand>
</feature>
<dbReference type="Gene3D" id="3.30.465.10">
    <property type="match status" value="1"/>
</dbReference>
<dbReference type="InterPro" id="IPR036318">
    <property type="entry name" value="FAD-bd_PCMH-like_sf"/>
</dbReference>
<keyword evidence="7 12" id="KW-0408">Iron</keyword>
<feature type="binding site" evidence="12">
    <location>
        <position position="126"/>
    </location>
    <ligand>
        <name>[2Fe-2S] cluster</name>
        <dbReference type="ChEBI" id="CHEBI:190135"/>
        <label>2</label>
    </ligand>
</feature>
<feature type="compositionally biased region" description="Low complexity" evidence="13">
    <location>
        <begin position="792"/>
        <end position="812"/>
    </location>
</feature>
<evidence type="ECO:0000256" key="2">
    <source>
        <dbReference type="ARBA" id="ARBA00006849"/>
    </source>
</evidence>
<protein>
    <recommendedName>
        <fullName evidence="14">FAD-binding PCMH-type domain-containing protein</fullName>
    </recommendedName>
</protein>
<dbReference type="ExpressionAtlas" id="A0A2K3D7P3">
    <property type="expression patterns" value="baseline"/>
</dbReference>
<dbReference type="SUPFAM" id="SSF54665">
    <property type="entry name" value="CO dehydrogenase molybdoprotein N-domain-like"/>
    <property type="match status" value="1"/>
</dbReference>
<keyword evidence="4 12" id="KW-0001">2Fe-2S</keyword>
<dbReference type="GO" id="GO:0016491">
    <property type="term" value="F:oxidoreductase activity"/>
    <property type="evidence" value="ECO:0000318"/>
    <property type="project" value="GO_Central"/>
</dbReference>
<proteinExistence type="inferred from homology"/>
<keyword evidence="11" id="KW-0274">FAD</keyword>
<dbReference type="InterPro" id="IPR046867">
    <property type="entry name" value="AldOxase/xan_DH_MoCoBD2"/>
</dbReference>
<keyword evidence="5 12" id="KW-0479">Metal-binding</keyword>
<dbReference type="Pfam" id="PF01799">
    <property type="entry name" value="Fer2_2"/>
    <property type="match status" value="1"/>
</dbReference>
<gene>
    <name evidence="15" type="ORF">CHLRE_11g467688v5</name>
</gene>
<dbReference type="Proteomes" id="UP000006906">
    <property type="component" value="Chromosome 11"/>
</dbReference>
<feature type="binding site" evidence="11">
    <location>
        <position position="472"/>
    </location>
    <ligand>
        <name>FAD</name>
        <dbReference type="ChEBI" id="CHEBI:57692"/>
    </ligand>
</feature>
<evidence type="ECO:0000256" key="11">
    <source>
        <dbReference type="PIRSR" id="PIRSR000127-2"/>
    </source>
</evidence>
<dbReference type="FunFam" id="3.30.365.10:FF:000001">
    <property type="entry name" value="Xanthine dehydrogenase oxidase"/>
    <property type="match status" value="1"/>
</dbReference>
<dbReference type="PIRSF" id="PIRSF000127">
    <property type="entry name" value="Xanthine_DH"/>
    <property type="match status" value="1"/>
</dbReference>
<evidence type="ECO:0000259" key="14">
    <source>
        <dbReference type="PROSITE" id="PS51387"/>
    </source>
</evidence>
<dbReference type="SUPFAM" id="SSF47741">
    <property type="entry name" value="CO dehydrogenase ISP C-domain like"/>
    <property type="match status" value="1"/>
</dbReference>
<dbReference type="GO" id="GO:0005506">
    <property type="term" value="F:iron ion binding"/>
    <property type="evidence" value="ECO:0007669"/>
    <property type="project" value="InterPro"/>
</dbReference>
<feature type="region of interest" description="Disordered" evidence="13">
    <location>
        <begin position="879"/>
        <end position="934"/>
    </location>
</feature>
<evidence type="ECO:0000256" key="3">
    <source>
        <dbReference type="ARBA" id="ARBA00022505"/>
    </source>
</evidence>
<dbReference type="EMBL" id="CM008972">
    <property type="protein sequence ID" value="PNW76552.1"/>
    <property type="molecule type" value="Genomic_DNA"/>
</dbReference>
<dbReference type="Pfam" id="PF02738">
    <property type="entry name" value="MoCoBD_1"/>
    <property type="match status" value="2"/>
</dbReference>
<dbReference type="InterPro" id="IPR016169">
    <property type="entry name" value="FAD-bd_PCMH_sub2"/>
</dbReference>
<evidence type="ECO:0000256" key="12">
    <source>
        <dbReference type="PIRSR" id="PIRSR000127-3"/>
    </source>
</evidence>
<dbReference type="Pfam" id="PF20256">
    <property type="entry name" value="MoCoBD_2"/>
    <property type="match status" value="1"/>
</dbReference>
<dbReference type="InterPro" id="IPR006058">
    <property type="entry name" value="2Fe2S_fd_BS"/>
</dbReference>
<dbReference type="InterPro" id="IPR016166">
    <property type="entry name" value="FAD-bd_PCMH"/>
</dbReference>
<organism evidence="15 16">
    <name type="scientific">Chlamydomonas reinhardtii</name>
    <name type="common">Chlamydomonas smithii</name>
    <dbReference type="NCBI Taxonomy" id="3055"/>
    <lineage>
        <taxon>Eukaryota</taxon>
        <taxon>Viridiplantae</taxon>
        <taxon>Chlorophyta</taxon>
        <taxon>core chlorophytes</taxon>
        <taxon>Chlorophyceae</taxon>
        <taxon>CS clade</taxon>
        <taxon>Chlamydomonadales</taxon>
        <taxon>Chlamydomonadaceae</taxon>
        <taxon>Chlamydomonas</taxon>
    </lineage>
</organism>
<dbReference type="STRING" id="3055.A0A2K3D7P3"/>
<feature type="domain" description="FAD-binding PCMH-type" evidence="14">
    <location>
        <begin position="246"/>
        <end position="464"/>
    </location>
</feature>
<dbReference type="PANTHER" id="PTHR11908">
    <property type="entry name" value="XANTHINE DEHYDROGENASE"/>
    <property type="match status" value="1"/>
</dbReference>
<dbReference type="Pfam" id="PF00941">
    <property type="entry name" value="FAD_binding_5"/>
    <property type="match status" value="1"/>
</dbReference>
<keyword evidence="8 12" id="KW-0411">Iron-sulfur</keyword>
<feature type="region of interest" description="Disordered" evidence="13">
    <location>
        <begin position="1198"/>
        <end position="1249"/>
    </location>
</feature>
<dbReference type="PANTHER" id="PTHR11908:SF132">
    <property type="entry name" value="ALDEHYDE OXIDASE 1-RELATED"/>
    <property type="match status" value="1"/>
</dbReference>
<dbReference type="InterPro" id="IPR002346">
    <property type="entry name" value="Mopterin_DH_FAD-bd"/>
</dbReference>
<evidence type="ECO:0000256" key="1">
    <source>
        <dbReference type="ARBA" id="ARBA00001974"/>
    </source>
</evidence>
<dbReference type="PROSITE" id="PS00197">
    <property type="entry name" value="2FE2S_FER_1"/>
    <property type="match status" value="1"/>
</dbReference>
<evidence type="ECO:0000256" key="13">
    <source>
        <dbReference type="SAM" id="MobiDB-lite"/>
    </source>
</evidence>
<feature type="binding site" evidence="12">
    <location>
        <position position="45"/>
    </location>
    <ligand>
        <name>[2Fe-2S] cluster</name>
        <dbReference type="ChEBI" id="CHEBI:190135"/>
        <label>1</label>
    </ligand>
</feature>
<dbReference type="PROSITE" id="PS51387">
    <property type="entry name" value="FAD_PCMH"/>
    <property type="match status" value="1"/>
</dbReference>
<accession>A0A2K3D7P3</accession>
<dbReference type="InterPro" id="IPR036010">
    <property type="entry name" value="2Fe-2S_ferredoxin-like_sf"/>
</dbReference>
<dbReference type="Gene3D" id="1.10.150.120">
    <property type="entry name" value="[2Fe-2S]-binding domain"/>
    <property type="match status" value="1"/>
</dbReference>
<dbReference type="InterPro" id="IPR036856">
    <property type="entry name" value="Ald_Oxase/Xan_DH_a/b_sf"/>
</dbReference>
<reference evidence="15 16" key="1">
    <citation type="journal article" date="2007" name="Science">
        <title>The Chlamydomonas genome reveals the evolution of key animal and plant functions.</title>
        <authorList>
            <person name="Merchant S.S."/>
            <person name="Prochnik S.E."/>
            <person name="Vallon O."/>
            <person name="Harris E.H."/>
            <person name="Karpowicz S.J."/>
            <person name="Witman G.B."/>
            <person name="Terry A."/>
            <person name="Salamov A."/>
            <person name="Fritz-Laylin L.K."/>
            <person name="Marechal-Drouard L."/>
            <person name="Marshall W.F."/>
            <person name="Qu L.H."/>
            <person name="Nelson D.R."/>
            <person name="Sanderfoot A.A."/>
            <person name="Spalding M.H."/>
            <person name="Kapitonov V.V."/>
            <person name="Ren Q."/>
            <person name="Ferris P."/>
            <person name="Lindquist E."/>
            <person name="Shapiro H."/>
            <person name="Lucas S.M."/>
            <person name="Grimwood J."/>
            <person name="Schmutz J."/>
            <person name="Cardol P."/>
            <person name="Cerutti H."/>
            <person name="Chanfreau G."/>
            <person name="Chen C.L."/>
            <person name="Cognat V."/>
            <person name="Croft M.T."/>
            <person name="Dent R."/>
            <person name="Dutcher S."/>
            <person name="Fernandez E."/>
            <person name="Fukuzawa H."/>
            <person name="Gonzalez-Ballester D."/>
            <person name="Gonzalez-Halphen D."/>
            <person name="Hallmann A."/>
            <person name="Hanikenne M."/>
            <person name="Hippler M."/>
            <person name="Inwood W."/>
            <person name="Jabbari K."/>
            <person name="Kalanon M."/>
            <person name="Kuras R."/>
            <person name="Lefebvre P.A."/>
            <person name="Lemaire S.D."/>
            <person name="Lobanov A.V."/>
            <person name="Lohr M."/>
            <person name="Manuell A."/>
            <person name="Meier I."/>
            <person name="Mets L."/>
            <person name="Mittag M."/>
            <person name="Mittelmeier T."/>
            <person name="Moroney J.V."/>
            <person name="Moseley J."/>
            <person name="Napoli C."/>
            <person name="Nedelcu A.M."/>
            <person name="Niyogi K."/>
            <person name="Novoselov S.V."/>
            <person name="Paulsen I.T."/>
            <person name="Pazour G."/>
            <person name="Purton S."/>
            <person name="Ral J.P."/>
            <person name="Riano-Pachon D.M."/>
            <person name="Riekhof W."/>
            <person name="Rymarquis L."/>
            <person name="Schroda M."/>
            <person name="Stern D."/>
            <person name="Umen J."/>
            <person name="Willows R."/>
            <person name="Wilson N."/>
            <person name="Zimmer S.L."/>
            <person name="Allmer J."/>
            <person name="Balk J."/>
            <person name="Bisova K."/>
            <person name="Chen C.J."/>
            <person name="Elias M."/>
            <person name="Gendler K."/>
            <person name="Hauser C."/>
            <person name="Lamb M.R."/>
            <person name="Ledford H."/>
            <person name="Long J.C."/>
            <person name="Minagawa J."/>
            <person name="Page M.D."/>
            <person name="Pan J."/>
            <person name="Pootakham W."/>
            <person name="Roje S."/>
            <person name="Rose A."/>
            <person name="Stahlberg E."/>
            <person name="Terauchi A.M."/>
            <person name="Yang P."/>
            <person name="Ball S."/>
            <person name="Bowler C."/>
            <person name="Dieckmann C.L."/>
            <person name="Gladyshev V.N."/>
            <person name="Green P."/>
            <person name="Jorgensen R."/>
            <person name="Mayfield S."/>
            <person name="Mueller-Roeber B."/>
            <person name="Rajamani S."/>
            <person name="Sayre R.T."/>
            <person name="Brokstein P."/>
            <person name="Dubchak I."/>
            <person name="Goodstein D."/>
            <person name="Hornick L."/>
            <person name="Huang Y.W."/>
            <person name="Jhaveri J."/>
            <person name="Luo Y."/>
            <person name="Martinez D."/>
            <person name="Ngau W.C."/>
            <person name="Otillar B."/>
            <person name="Poliakov A."/>
            <person name="Porter A."/>
            <person name="Szajkowski L."/>
            <person name="Werner G."/>
            <person name="Zhou K."/>
            <person name="Grigoriev I.V."/>
            <person name="Rokhsar D.S."/>
            <person name="Grossman A.R."/>
        </authorList>
    </citation>
    <scope>NUCLEOTIDE SEQUENCE [LARGE SCALE GENOMIC DNA]</scope>
    <source>
        <strain evidence="16">CC-503</strain>
    </source>
</reference>
<feature type="binding site" evidence="12">
    <location>
        <position position="195"/>
    </location>
    <ligand>
        <name>[2Fe-2S] cluster</name>
        <dbReference type="ChEBI" id="CHEBI:190135"/>
        <label>2</label>
    </ligand>
</feature>
<dbReference type="InterPro" id="IPR012675">
    <property type="entry name" value="Beta-grasp_dom_sf"/>
</dbReference>
<feature type="binding site" evidence="12">
    <location>
        <position position="1140"/>
    </location>
    <ligand>
        <name>Mo-molybdopterin</name>
        <dbReference type="ChEBI" id="CHEBI:71302"/>
    </ligand>
    <ligandPart>
        <name>Mo</name>
        <dbReference type="ChEBI" id="CHEBI:28685"/>
    </ligandPart>
</feature>
<feature type="binding site" evidence="12">
    <location>
        <position position="1391"/>
    </location>
    <ligand>
        <name>Mo-molybdopterin</name>
        <dbReference type="ChEBI" id="CHEBI:71302"/>
    </ligand>
    <ligandPart>
        <name>Mo</name>
        <dbReference type="ChEBI" id="CHEBI:28685"/>
    </ligandPart>
</feature>
<feature type="binding site" evidence="11">
    <location>
        <position position="402"/>
    </location>
    <ligand>
        <name>FAD</name>
        <dbReference type="ChEBI" id="CHEBI:57692"/>
    </ligand>
</feature>
<dbReference type="GO" id="GO:0051537">
    <property type="term" value="F:2 iron, 2 sulfur cluster binding"/>
    <property type="evidence" value="ECO:0007669"/>
    <property type="project" value="UniProtKB-KW"/>
</dbReference>
<dbReference type="SUPFAM" id="SSF56176">
    <property type="entry name" value="FAD-binding/transporter-associated domain-like"/>
    <property type="match status" value="1"/>
</dbReference>
<dbReference type="Gene3D" id="3.30.365.10">
    <property type="entry name" value="Aldehyde oxidase/xanthine dehydrogenase, molybdopterin binding domain"/>
    <property type="match status" value="4"/>
</dbReference>
<sequence>MKPFTLFVNGEELHAPVEMANAPLAAFLKTTRFKSVKIACGEGGCGACTVALVEQSSEGGAPSLRTINSCLAPVYSVRGKSILTAEGLPPAATAAATAAATPATAGGPAASSVVVERLAAHHASQCGYCTPGFAVACHAALHNAANGCSGSSSNGHAHSNGNGCSSNGGAAAAESAPLLDGEGLRRALDGNLCRCTGYRPIVSACRSVGVADIEDLAGPPAAGAALLLPPRAAAAAAATADDVEEVALGAGQVLKVPRSLAALVAESGRLAAAAASAAATGSFSSWRLVAGHTGPGVYKDWPLAESVLLSVNEVPELRRLQQTDDGLVVGGAVTLEALAAHLDGKLAAGGGGGGVGSVGGGVKEWAAETAAHLRRIAGTHVRNAATVGGNLVLTAEAALPSDVATLLAAAGAEVELLLVSSDAAAHGVSRRMPLLDFVSGGGAAAKPAAGGYILTAVHVPLPHHGVRFWSQRIAERYSNAAAVANAAVSLRLQPAADGAAAGGATASVVAEARVVVGVRTDAAAGGGVAAARNAAKETDPTVVLLYGWDVRRLTAVEAALAGAPATPAALAAALAAAAPDLAAIDGVDAATAAIAEGLVVQGIFAAAGVTTATANGANGAAAAAADVAAPSRLPPPELVAGTQSYPAPLPEVAPVTEPTIKLGAKLQATGTAQYTEDVPVHKGALYGAYVMGAKAGAVLEAIDATPALALPGAVRFVGAADLEAGANGSNGYGYTFANRFEALRPGAPPPEPIFLPAGGRVEYAGQPVGLVLAESAAAAHRAAKAVQLSYRTAPSSSTTTSTATATNTTTTDAPPPPTVEPITPLLDIESALAARALYPLAALMPWLPAGKSLAPGPMTLAPFNGDVDALLAAAGAPPAAAAAGLPPPPPPAAEPPADGGSSSGEAAAATANGSSSSSSGDANGSSRERKLRVVRGRYYTPSQLHVYMETQSAVAAPEEDGGMTVQSACQGTDVIQGSVAAALGLPLSKVTARCRRLGGAFGGKATLSRRVAAAAAVAAAITGRQVRLQLPRNADMVLNGGRADCRVDYVAVLEEQVGEVEQAAAPTTAAAAAASHVGPTRWRLAGLDVFVAAAGGAFPDIAWLDAMGLCAAVDSLYDIPHMRCEVAMVRTNLPPRTAVRGPGEVNGTMIIEQVMEHVAAELGVNPEAFRAATFLQLPPSTAAATTAKTVTTATDNGTAAAAAPAGPSEADVEAEAGPADAGAVAEASTTQPSSAAAAATAADGSDQSKKEEEVLVLKTAFGKKIPAPLYTLPRLWHKLMREAGWEAMQAEVDAFNAAHPWTKRGLAALPARYGMQRGNKPAYVNILTDGTVQVACHGIEMGQGLFTKVAQVAAATLSEALPPANRPMDLSNIKICDNSSELLPNSGVTGGSTSSELAAAAVRLACLQLVDILKTKAVPKLKGKESFTWKELVAATSGGWGPANQLGAFAWGGQADLPEASGAEAAAVPTQTDYSVIGVAGALVELDVLTGERRVLRADILFDLGRPVNPAVDIGQVEGAFVMGLGMMLSEAASYDQSAEEAGGGTGALVQNSTWHYKPPAAACVPAQFNVTLLDDAPLSQAGPISSKACGEPPLLLSTAVLMALQRATAAARADAAGGCSADFVPLIAPATVQRVRTACGDWNAAERLQKAAAAAATAKAGK</sequence>
<name>A0A2K3D7P3_CHLRE</name>
<keyword evidence="11" id="KW-0285">Flavoprotein</keyword>
<dbReference type="InterPro" id="IPR001041">
    <property type="entry name" value="2Fe-2S_ferredoxin-type"/>
</dbReference>
<dbReference type="InterPro" id="IPR000674">
    <property type="entry name" value="Ald_Oxase/Xan_DH_a/b"/>
</dbReference>
<dbReference type="InterPro" id="IPR002888">
    <property type="entry name" value="2Fe-2S-bd"/>
</dbReference>
<dbReference type="SUPFAM" id="SSF56003">
    <property type="entry name" value="Molybdenum cofactor-binding domain"/>
    <property type="match status" value="2"/>
</dbReference>
<comment type="cofactor">
    <cofactor evidence="12">
        <name>[2Fe-2S] cluster</name>
        <dbReference type="ChEBI" id="CHEBI:190135"/>
    </cofactor>
    <text evidence="12">Binds 2 [2Fe-2S] clusters.</text>
</comment>
<evidence type="ECO:0000256" key="6">
    <source>
        <dbReference type="ARBA" id="ARBA00023002"/>
    </source>
</evidence>
<comment type="cofactor">
    <cofactor evidence="1 11">
        <name>FAD</name>
        <dbReference type="ChEBI" id="CHEBI:57692"/>
    </cofactor>
</comment>
<keyword evidence="3 12" id="KW-0500">Molybdenum</keyword>
<dbReference type="Gene3D" id="3.10.20.30">
    <property type="match status" value="1"/>
</dbReference>
<dbReference type="SUPFAM" id="SSF54292">
    <property type="entry name" value="2Fe-2S ferredoxin-like"/>
    <property type="match status" value="1"/>
</dbReference>
<dbReference type="KEGG" id="cre:CHLRE_11g467688v5"/>
<dbReference type="InterPro" id="IPR036884">
    <property type="entry name" value="2Fe-2S-bd_dom_sf"/>
</dbReference>
<dbReference type="Gramene" id="PNW76552">
    <property type="protein sequence ID" value="PNW76552"/>
    <property type="gene ID" value="CHLRE_11g467688v5"/>
</dbReference>
<feature type="binding site" evidence="12">
    <location>
        <position position="129"/>
    </location>
    <ligand>
        <name>[2Fe-2S] cluster</name>
        <dbReference type="ChEBI" id="CHEBI:190135"/>
        <label>2</label>
    </ligand>
</feature>
<feature type="region of interest" description="Disordered" evidence="13">
    <location>
        <begin position="790"/>
        <end position="818"/>
    </location>
</feature>
<evidence type="ECO:0000256" key="7">
    <source>
        <dbReference type="ARBA" id="ARBA00023004"/>
    </source>
</evidence>
<evidence type="ECO:0000256" key="5">
    <source>
        <dbReference type="ARBA" id="ARBA00022723"/>
    </source>
</evidence>
<dbReference type="InterPro" id="IPR016208">
    <property type="entry name" value="Ald_Oxase/xanthine_DH-like"/>
</dbReference>
<dbReference type="GO" id="GO:0071949">
    <property type="term" value="F:FAD binding"/>
    <property type="evidence" value="ECO:0007669"/>
    <property type="project" value="InterPro"/>
</dbReference>
<evidence type="ECO:0000256" key="9">
    <source>
        <dbReference type="ARBA" id="ARBA00034078"/>
    </source>
</evidence>
<dbReference type="OrthoDB" id="542112at2759"/>
<dbReference type="InterPro" id="IPR008274">
    <property type="entry name" value="AldOxase/xan_DH_MoCoBD1"/>
</dbReference>
<evidence type="ECO:0000313" key="15">
    <source>
        <dbReference type="EMBL" id="PNW76552.1"/>
    </source>
</evidence>
<keyword evidence="16" id="KW-1185">Reference proteome</keyword>
<feature type="compositionally biased region" description="Low complexity" evidence="13">
    <location>
        <begin position="1215"/>
        <end position="1242"/>
    </location>
</feature>
<comment type="cofactor">
    <cofactor evidence="12">
        <name>Mo-molybdopterin</name>
        <dbReference type="ChEBI" id="CHEBI:71302"/>
    </cofactor>
    <text evidence="12">Binds 1 Mo-molybdopterin (Mo-MPT) cofactor per subunit.</text>
</comment>
<comment type="similarity">
    <text evidence="2">Belongs to the xanthine dehydrogenase family.</text>
</comment>
<evidence type="ECO:0000256" key="10">
    <source>
        <dbReference type="PIRSR" id="PIRSR000127-1"/>
    </source>
</evidence>
<dbReference type="Pfam" id="PF00111">
    <property type="entry name" value="Fer2"/>
    <property type="match status" value="1"/>
</dbReference>
<dbReference type="GeneID" id="66055242"/>
<dbReference type="SMART" id="SM01008">
    <property type="entry name" value="Ald_Xan_dh_C"/>
    <property type="match status" value="1"/>
</dbReference>
<feature type="binding site" evidence="12">
    <location>
        <position position="1001"/>
    </location>
    <ligand>
        <name>Mo-molybdopterin</name>
        <dbReference type="ChEBI" id="CHEBI:71302"/>
    </ligand>
    <ligandPart>
        <name>Mo</name>
        <dbReference type="ChEBI" id="CHEBI:28685"/>
    </ligandPart>
</feature>
<dbReference type="InterPro" id="IPR037165">
    <property type="entry name" value="AldOxase/xan_DH_Mopterin-bd_sf"/>
</dbReference>
<evidence type="ECO:0000256" key="8">
    <source>
        <dbReference type="ARBA" id="ARBA00023014"/>
    </source>
</evidence>
<dbReference type="Pfam" id="PF01315">
    <property type="entry name" value="Ald_Xan_dh_C"/>
    <property type="match status" value="1"/>
</dbReference>
<evidence type="ECO:0000256" key="4">
    <source>
        <dbReference type="ARBA" id="ARBA00022714"/>
    </source>
</evidence>
<dbReference type="InParanoid" id="A0A2K3D7P3"/>
<dbReference type="RefSeq" id="XP_042919438.1">
    <property type="nucleotide sequence ID" value="XM_043067441.1"/>
</dbReference>
<feature type="binding site" evidence="12">
    <location>
        <position position="193"/>
    </location>
    <ligand>
        <name>[2Fe-2S] cluster</name>
        <dbReference type="ChEBI" id="CHEBI:190135"/>
        <label>2</label>
    </ligand>
</feature>
<feature type="active site" description="Proton acceptor" evidence="10">
    <location>
        <position position="1592"/>
    </location>
</feature>
<feature type="binding site" evidence="12">
    <location>
        <position position="970"/>
    </location>
    <ligand>
        <name>Mo-molybdopterin</name>
        <dbReference type="ChEBI" id="CHEBI:71302"/>
    </ligand>
    <ligandPart>
        <name>Mo</name>
        <dbReference type="ChEBI" id="CHEBI:28685"/>
    </ligandPart>
</feature>
<feature type="binding site" evidence="12">
    <location>
        <position position="70"/>
    </location>
    <ligand>
        <name>[2Fe-2S] cluster</name>
        <dbReference type="ChEBI" id="CHEBI:190135"/>
        <label>1</label>
    </ligand>
</feature>
<comment type="cofactor">
    <cofactor evidence="9">
        <name>[2Fe-2S] cluster</name>
        <dbReference type="ChEBI" id="CHEBI:190135"/>
    </cofactor>
</comment>